<dbReference type="EMBL" id="KQ086003">
    <property type="protein sequence ID" value="KLO11329.1"/>
    <property type="molecule type" value="Genomic_DNA"/>
</dbReference>
<dbReference type="OrthoDB" id="667577at2759"/>
<dbReference type="Pfam" id="PF04690">
    <property type="entry name" value="YABBY"/>
    <property type="match status" value="1"/>
</dbReference>
<sequence>MARDKTTTDKPAKKSTIYLPFYVEFPVFETDSGPTAKSTGGAKAKGKISPYNKFMKEELARLKEKDPDMKHPERFKIAAQNWAKAKENPKNA</sequence>
<name>A0A0H2RHI8_9AGAM</name>
<feature type="domain" description="YABBY protein C-terminal" evidence="1">
    <location>
        <begin position="49"/>
        <end position="87"/>
    </location>
</feature>
<evidence type="ECO:0000259" key="1">
    <source>
        <dbReference type="Pfam" id="PF04690"/>
    </source>
</evidence>
<protein>
    <recommendedName>
        <fullName evidence="1">YABBY protein C-terminal domain-containing protein</fullName>
    </recommendedName>
</protein>
<dbReference type="CDD" id="cd00084">
    <property type="entry name" value="HMG-box_SF"/>
    <property type="match status" value="1"/>
</dbReference>
<accession>A0A0H2RHI8</accession>
<dbReference type="InterPro" id="IPR056775">
    <property type="entry name" value="YABBY_C"/>
</dbReference>
<dbReference type="Gene3D" id="1.10.30.10">
    <property type="entry name" value="High mobility group box domain"/>
    <property type="match status" value="1"/>
</dbReference>
<dbReference type="InterPro" id="IPR036910">
    <property type="entry name" value="HMG_box_dom_sf"/>
</dbReference>
<organism evidence="2 3">
    <name type="scientific">Schizopora paradoxa</name>
    <dbReference type="NCBI Taxonomy" id="27342"/>
    <lineage>
        <taxon>Eukaryota</taxon>
        <taxon>Fungi</taxon>
        <taxon>Dikarya</taxon>
        <taxon>Basidiomycota</taxon>
        <taxon>Agaricomycotina</taxon>
        <taxon>Agaricomycetes</taxon>
        <taxon>Hymenochaetales</taxon>
        <taxon>Schizoporaceae</taxon>
        <taxon>Schizopora</taxon>
    </lineage>
</organism>
<dbReference type="SUPFAM" id="SSF47095">
    <property type="entry name" value="HMG-box"/>
    <property type="match status" value="1"/>
</dbReference>
<evidence type="ECO:0000313" key="2">
    <source>
        <dbReference type="EMBL" id="KLO11329.1"/>
    </source>
</evidence>
<evidence type="ECO:0000313" key="3">
    <source>
        <dbReference type="Proteomes" id="UP000053477"/>
    </source>
</evidence>
<dbReference type="AlphaFoldDB" id="A0A0H2RHI8"/>
<keyword evidence="3" id="KW-1185">Reference proteome</keyword>
<dbReference type="InParanoid" id="A0A0H2RHI8"/>
<gene>
    <name evidence="2" type="ORF">SCHPADRAFT_831332</name>
</gene>
<reference evidence="2 3" key="1">
    <citation type="submission" date="2015-04" db="EMBL/GenBank/DDBJ databases">
        <title>Complete genome sequence of Schizopora paradoxa KUC8140, a cosmopolitan wood degrader in East Asia.</title>
        <authorList>
            <consortium name="DOE Joint Genome Institute"/>
            <person name="Min B."/>
            <person name="Park H."/>
            <person name="Jang Y."/>
            <person name="Kim J.-J."/>
            <person name="Kim K.H."/>
            <person name="Pangilinan J."/>
            <person name="Lipzen A."/>
            <person name="Riley R."/>
            <person name="Grigoriev I.V."/>
            <person name="Spatafora J.W."/>
            <person name="Choi I.-G."/>
        </authorList>
    </citation>
    <scope>NUCLEOTIDE SEQUENCE [LARGE SCALE GENOMIC DNA]</scope>
    <source>
        <strain evidence="2 3">KUC8140</strain>
    </source>
</reference>
<proteinExistence type="predicted"/>
<dbReference type="Proteomes" id="UP000053477">
    <property type="component" value="Unassembled WGS sequence"/>
</dbReference>